<name>A0A3R7NYH4_PENVA</name>
<evidence type="ECO:0000256" key="2">
    <source>
        <dbReference type="SAM" id="Phobius"/>
    </source>
</evidence>
<feature type="transmembrane region" description="Helical" evidence="2">
    <location>
        <begin position="304"/>
        <end position="328"/>
    </location>
</feature>
<evidence type="ECO:0000313" key="5">
    <source>
        <dbReference type="Proteomes" id="UP000283509"/>
    </source>
</evidence>
<comment type="caution">
    <text evidence="4">The sequence shown here is derived from an EMBL/GenBank/DDBJ whole genome shotgun (WGS) entry which is preliminary data.</text>
</comment>
<reference evidence="4 5" key="2">
    <citation type="submission" date="2019-01" db="EMBL/GenBank/DDBJ databases">
        <title>The decoding of complex shrimp genome reveals the adaptation for benthos swimmer, frequently molting mechanism and breeding impact on genome.</title>
        <authorList>
            <person name="Sun Y."/>
            <person name="Gao Y."/>
            <person name="Yu Y."/>
        </authorList>
    </citation>
    <scope>NUCLEOTIDE SEQUENCE [LARGE SCALE GENOMIC DNA]</scope>
    <source>
        <tissue evidence="4">Muscle</tissue>
    </source>
</reference>
<feature type="chain" id="PRO_5018658316" evidence="3">
    <location>
        <begin position="20"/>
        <end position="366"/>
    </location>
</feature>
<keyword evidence="2" id="KW-1133">Transmembrane helix</keyword>
<dbReference type="Proteomes" id="UP000283509">
    <property type="component" value="Unassembled WGS sequence"/>
</dbReference>
<dbReference type="OrthoDB" id="10325913at2759"/>
<reference evidence="4 5" key="1">
    <citation type="submission" date="2018-04" db="EMBL/GenBank/DDBJ databases">
        <authorList>
            <person name="Zhang X."/>
            <person name="Yuan J."/>
            <person name="Li F."/>
            <person name="Xiang J."/>
        </authorList>
    </citation>
    <scope>NUCLEOTIDE SEQUENCE [LARGE SCALE GENOMIC DNA]</scope>
    <source>
        <tissue evidence="4">Muscle</tissue>
    </source>
</reference>
<feature type="signal peptide" evidence="3">
    <location>
        <begin position="1"/>
        <end position="19"/>
    </location>
</feature>
<evidence type="ECO:0000256" key="3">
    <source>
        <dbReference type="SAM" id="SignalP"/>
    </source>
</evidence>
<evidence type="ECO:0000256" key="1">
    <source>
        <dbReference type="SAM" id="MobiDB-lite"/>
    </source>
</evidence>
<proteinExistence type="predicted"/>
<feature type="region of interest" description="Disordered" evidence="1">
    <location>
        <begin position="347"/>
        <end position="366"/>
    </location>
</feature>
<keyword evidence="2" id="KW-0472">Membrane</keyword>
<dbReference type="AlphaFoldDB" id="A0A3R7NYH4"/>
<keyword evidence="5" id="KW-1185">Reference proteome</keyword>
<sequence>MHMRILSLSLIFLQEAALGLHVQEGCISEAAKITMFRGTEITATAWIPPASEDEVLVSLTCAEDQIYFVRRIEIKKELVTVKEMRGGIDKYETFDIPDGVLRPGWMDFTLVLGSRFRVVTGNTTIADIEDVLTSSVTIQGSNVTVGCSEPIIAWEVAEERETVLPAAGLVPHKLSLFSRSASLPVLSLGPNTLRLSWDPNSEAITTLTSEPRPLPAFLLHNLTLDCHPWDVLTKCDILAGPNESLAGSVLLPDEFTSFSFRANNKDNFVVILQYSRQDEVEEVCHVTENLVTDPPDADYHGWKVATIVCAVLNAVLLTAVIVLTAMLIKIKNASSYGSSHAIFKSSSQNRADEQNRMKSPKLLNKP</sequence>
<protein>
    <submittedName>
        <fullName evidence="4">Uncharacterized protein</fullName>
    </submittedName>
</protein>
<keyword evidence="2" id="KW-0812">Transmembrane</keyword>
<keyword evidence="3" id="KW-0732">Signal</keyword>
<organism evidence="4 5">
    <name type="scientific">Penaeus vannamei</name>
    <name type="common">Whiteleg shrimp</name>
    <name type="synonym">Litopenaeus vannamei</name>
    <dbReference type="NCBI Taxonomy" id="6689"/>
    <lineage>
        <taxon>Eukaryota</taxon>
        <taxon>Metazoa</taxon>
        <taxon>Ecdysozoa</taxon>
        <taxon>Arthropoda</taxon>
        <taxon>Crustacea</taxon>
        <taxon>Multicrustacea</taxon>
        <taxon>Malacostraca</taxon>
        <taxon>Eumalacostraca</taxon>
        <taxon>Eucarida</taxon>
        <taxon>Decapoda</taxon>
        <taxon>Dendrobranchiata</taxon>
        <taxon>Penaeoidea</taxon>
        <taxon>Penaeidae</taxon>
        <taxon>Penaeus</taxon>
    </lineage>
</organism>
<gene>
    <name evidence="4" type="ORF">C7M84_011409</name>
</gene>
<dbReference type="EMBL" id="QCYY01002443">
    <property type="protein sequence ID" value="ROT70309.1"/>
    <property type="molecule type" value="Genomic_DNA"/>
</dbReference>
<evidence type="ECO:0000313" key="4">
    <source>
        <dbReference type="EMBL" id="ROT70309.1"/>
    </source>
</evidence>
<accession>A0A3R7NYH4</accession>